<organism evidence="1 2">
    <name type="scientific">Thermolongibacillus altinsuensis</name>
    <dbReference type="NCBI Taxonomy" id="575256"/>
    <lineage>
        <taxon>Bacteria</taxon>
        <taxon>Bacillati</taxon>
        <taxon>Bacillota</taxon>
        <taxon>Bacilli</taxon>
        <taxon>Bacillales</taxon>
        <taxon>Anoxybacillaceae</taxon>
        <taxon>Thermolongibacillus</taxon>
    </lineage>
</organism>
<comment type="caution">
    <text evidence="1">The sequence shown here is derived from an EMBL/GenBank/DDBJ whole genome shotgun (WGS) entry which is preliminary data.</text>
</comment>
<dbReference type="EMBL" id="SLUL01000001">
    <property type="protein sequence ID" value="TCL53198.1"/>
    <property type="molecule type" value="Genomic_DNA"/>
</dbReference>
<evidence type="ECO:0000313" key="2">
    <source>
        <dbReference type="Proteomes" id="UP000295658"/>
    </source>
</evidence>
<gene>
    <name evidence="1" type="ORF">EDD69_101205</name>
</gene>
<proteinExistence type="predicted"/>
<keyword evidence="2" id="KW-1185">Reference proteome</keyword>
<name>A0A4R1QI04_9BACL</name>
<accession>A0A4R1QI04</accession>
<evidence type="ECO:0000313" key="1">
    <source>
        <dbReference type="EMBL" id="TCL53198.1"/>
    </source>
</evidence>
<protein>
    <submittedName>
        <fullName evidence="1">Uncharacterized protein</fullName>
    </submittedName>
</protein>
<sequence>MARVWVNLNMDKFIKVLNHYPNGTKLIIEWKGGLRIKGLLDTIYETDNGLELEDEDYDEYFACTLKILSIENNPFGNVLSENNLLEVSKHDKPNKIFLENGVLIWHDMN</sequence>
<reference evidence="1 2" key="1">
    <citation type="submission" date="2019-03" db="EMBL/GenBank/DDBJ databases">
        <title>Genomic Encyclopedia of Type Strains, Phase IV (KMG-IV): sequencing the most valuable type-strain genomes for metagenomic binning, comparative biology and taxonomic classification.</title>
        <authorList>
            <person name="Goeker M."/>
        </authorList>
    </citation>
    <scope>NUCLEOTIDE SEQUENCE [LARGE SCALE GENOMIC DNA]</scope>
    <source>
        <strain evidence="1 2">DSM 24979</strain>
    </source>
</reference>
<dbReference type="AlphaFoldDB" id="A0A4R1QI04"/>
<dbReference type="Proteomes" id="UP000295658">
    <property type="component" value="Unassembled WGS sequence"/>
</dbReference>